<organism evidence="2 3">
    <name type="scientific">Selenihalanaerobacter shriftii</name>
    <dbReference type="NCBI Taxonomy" id="142842"/>
    <lineage>
        <taxon>Bacteria</taxon>
        <taxon>Bacillati</taxon>
        <taxon>Bacillota</taxon>
        <taxon>Clostridia</taxon>
        <taxon>Halanaerobiales</taxon>
        <taxon>Halobacteroidaceae</taxon>
        <taxon>Selenihalanaerobacter</taxon>
    </lineage>
</organism>
<keyword evidence="2" id="KW-0808">Transferase</keyword>
<dbReference type="PROSITE" id="PS50404">
    <property type="entry name" value="GST_NTER"/>
    <property type="match status" value="1"/>
</dbReference>
<feature type="domain" description="GST N-terminal" evidence="1">
    <location>
        <begin position="1"/>
        <end position="79"/>
    </location>
</feature>
<dbReference type="Gene3D" id="3.40.30.10">
    <property type="entry name" value="Glutaredoxin"/>
    <property type="match status" value="1"/>
</dbReference>
<accession>A0A1T4K9E0</accession>
<dbReference type="InterPro" id="IPR004045">
    <property type="entry name" value="Glutathione_S-Trfase_N"/>
</dbReference>
<evidence type="ECO:0000313" key="3">
    <source>
        <dbReference type="Proteomes" id="UP000190625"/>
    </source>
</evidence>
<dbReference type="SUPFAM" id="SSF52833">
    <property type="entry name" value="Thioredoxin-like"/>
    <property type="match status" value="1"/>
</dbReference>
<name>A0A1T4K9E0_9FIRM</name>
<dbReference type="EMBL" id="FUWM01000005">
    <property type="protein sequence ID" value="SJZ39016.1"/>
    <property type="molecule type" value="Genomic_DNA"/>
</dbReference>
<reference evidence="3" key="1">
    <citation type="submission" date="2017-02" db="EMBL/GenBank/DDBJ databases">
        <authorList>
            <person name="Varghese N."/>
            <person name="Submissions S."/>
        </authorList>
    </citation>
    <scope>NUCLEOTIDE SEQUENCE [LARGE SCALE GENOMIC DNA]</scope>
    <source>
        <strain evidence="3">ATCC BAA-73</strain>
    </source>
</reference>
<dbReference type="Pfam" id="PF13417">
    <property type="entry name" value="GST_N_3"/>
    <property type="match status" value="1"/>
</dbReference>
<gene>
    <name evidence="2" type="ORF">SAMN02745118_00702</name>
</gene>
<dbReference type="AlphaFoldDB" id="A0A1T4K9E0"/>
<dbReference type="STRING" id="142842.SAMN02745118_00702"/>
<sequence length="79" mass="9311">MMMKLYQFETCPFCIKVRNKLDELGLDYETIETPRDRDKRTKVKELTGQILVPVLEDNDGTVVYDSSRIVEYLDEQYGN</sequence>
<dbReference type="Proteomes" id="UP000190625">
    <property type="component" value="Unassembled WGS sequence"/>
</dbReference>
<keyword evidence="3" id="KW-1185">Reference proteome</keyword>
<dbReference type="InterPro" id="IPR036249">
    <property type="entry name" value="Thioredoxin-like_sf"/>
</dbReference>
<dbReference type="PROSITE" id="PS51354">
    <property type="entry name" value="GLUTAREDOXIN_2"/>
    <property type="match status" value="1"/>
</dbReference>
<evidence type="ECO:0000259" key="1">
    <source>
        <dbReference type="PROSITE" id="PS50404"/>
    </source>
</evidence>
<proteinExistence type="predicted"/>
<dbReference type="PROSITE" id="PS00195">
    <property type="entry name" value="GLUTAREDOXIN_1"/>
    <property type="match status" value="1"/>
</dbReference>
<dbReference type="PANTHER" id="PTHR45288:SF1">
    <property type="entry name" value="THIOREDOXIN FAMILY PROTEIN"/>
    <property type="match status" value="1"/>
</dbReference>
<dbReference type="PANTHER" id="PTHR45288">
    <property type="entry name" value="THIOREDOXIN FAMILY PROTEIN"/>
    <property type="match status" value="1"/>
</dbReference>
<dbReference type="InterPro" id="IPR011767">
    <property type="entry name" value="GLR_AS"/>
</dbReference>
<evidence type="ECO:0000313" key="2">
    <source>
        <dbReference type="EMBL" id="SJZ39016.1"/>
    </source>
</evidence>
<dbReference type="GO" id="GO:0016740">
    <property type="term" value="F:transferase activity"/>
    <property type="evidence" value="ECO:0007669"/>
    <property type="project" value="UniProtKB-KW"/>
</dbReference>
<protein>
    <submittedName>
        <fullName evidence="2">Glutathione S-transferase, N-terminal domain</fullName>
    </submittedName>
</protein>